<protein>
    <submittedName>
        <fullName evidence="1">Uncharacterized protein</fullName>
    </submittedName>
</protein>
<keyword evidence="2" id="KW-1185">Reference proteome</keyword>
<dbReference type="EMBL" id="BGZK01000237">
    <property type="protein sequence ID" value="GBP30823.1"/>
    <property type="molecule type" value="Genomic_DNA"/>
</dbReference>
<comment type="caution">
    <text evidence="1">The sequence shown here is derived from an EMBL/GenBank/DDBJ whole genome shotgun (WGS) entry which is preliminary data.</text>
</comment>
<dbReference type="Proteomes" id="UP000299102">
    <property type="component" value="Unassembled WGS sequence"/>
</dbReference>
<gene>
    <name evidence="1" type="ORF">EVAR_82565_1</name>
</gene>
<evidence type="ECO:0000313" key="2">
    <source>
        <dbReference type="Proteomes" id="UP000299102"/>
    </source>
</evidence>
<name>A0A4C1UWF5_EUMVA</name>
<dbReference type="AlphaFoldDB" id="A0A4C1UWF5"/>
<proteinExistence type="predicted"/>
<sequence>MFGTMLNVPGAVALDKRNHIKSKTTLKLTLLNKAAGGEKKCVFGAGAECATPTRQSPSPAPAPSVREITLPDRKRGRVSGVVPFAVRAIAAGPVVCRVTDDRVSGTSVIRCNHYPPSLVRARRVVRRIRGENLVLRHLASLGRMRSERGREITSVRTANGARLITRFSRKLRAHSFSEKKHREQTEVQMACRRNL</sequence>
<reference evidence="1 2" key="1">
    <citation type="journal article" date="2019" name="Commun. Biol.">
        <title>The bagworm genome reveals a unique fibroin gene that provides high tensile strength.</title>
        <authorList>
            <person name="Kono N."/>
            <person name="Nakamura H."/>
            <person name="Ohtoshi R."/>
            <person name="Tomita M."/>
            <person name="Numata K."/>
            <person name="Arakawa K."/>
        </authorList>
    </citation>
    <scope>NUCLEOTIDE SEQUENCE [LARGE SCALE GENOMIC DNA]</scope>
</reference>
<accession>A0A4C1UWF5</accession>
<evidence type="ECO:0000313" key="1">
    <source>
        <dbReference type="EMBL" id="GBP30823.1"/>
    </source>
</evidence>
<organism evidence="1 2">
    <name type="scientific">Eumeta variegata</name>
    <name type="common">Bagworm moth</name>
    <name type="synonym">Eumeta japonica</name>
    <dbReference type="NCBI Taxonomy" id="151549"/>
    <lineage>
        <taxon>Eukaryota</taxon>
        <taxon>Metazoa</taxon>
        <taxon>Ecdysozoa</taxon>
        <taxon>Arthropoda</taxon>
        <taxon>Hexapoda</taxon>
        <taxon>Insecta</taxon>
        <taxon>Pterygota</taxon>
        <taxon>Neoptera</taxon>
        <taxon>Endopterygota</taxon>
        <taxon>Lepidoptera</taxon>
        <taxon>Glossata</taxon>
        <taxon>Ditrysia</taxon>
        <taxon>Tineoidea</taxon>
        <taxon>Psychidae</taxon>
        <taxon>Oiketicinae</taxon>
        <taxon>Eumeta</taxon>
    </lineage>
</organism>